<proteinExistence type="predicted"/>
<sequence>MVQLQMEVLKKDEHGKWKSFEMMRLHYITDGNIQRFECHDMDASGVPNLDLITTPENTDQLEKMSVVEKGYLLLTVGILEIECGSLSDAFSPEHFVTCDGKWKKPDDLILCPRIDDRVLYPLLDFWELQYYDNECKTLEAMQVENVLDFPLWRRCICQAPASKFSIDLMERGSAEIKMERLFNDGS</sequence>
<dbReference type="OrthoDB" id="3487438at2759"/>
<protein>
    <submittedName>
        <fullName evidence="1">Uncharacterized protein</fullName>
    </submittedName>
</protein>
<dbReference type="EMBL" id="VIGI01000013">
    <property type="protein sequence ID" value="KAB8292526.1"/>
    <property type="molecule type" value="Genomic_DNA"/>
</dbReference>
<accession>A0A5N6JVB5</accession>
<name>A0A5N6JVB5_MONLA</name>
<organism evidence="1 2">
    <name type="scientific">Monilinia laxa</name>
    <name type="common">Brown rot fungus</name>
    <name type="synonym">Sclerotinia laxa</name>
    <dbReference type="NCBI Taxonomy" id="61186"/>
    <lineage>
        <taxon>Eukaryota</taxon>
        <taxon>Fungi</taxon>
        <taxon>Dikarya</taxon>
        <taxon>Ascomycota</taxon>
        <taxon>Pezizomycotina</taxon>
        <taxon>Leotiomycetes</taxon>
        <taxon>Helotiales</taxon>
        <taxon>Sclerotiniaceae</taxon>
        <taxon>Monilinia</taxon>
    </lineage>
</organism>
<comment type="caution">
    <text evidence="1">The sequence shown here is derived from an EMBL/GenBank/DDBJ whole genome shotgun (WGS) entry which is preliminary data.</text>
</comment>
<reference evidence="1 2" key="1">
    <citation type="submission" date="2019-06" db="EMBL/GenBank/DDBJ databases">
        <title>Genome Sequence of the Brown Rot Fungal Pathogen Monilinia laxa.</title>
        <authorList>
            <person name="De Miccolis Angelini R.M."/>
            <person name="Landi L."/>
            <person name="Abate D."/>
            <person name="Pollastro S."/>
            <person name="Romanazzi G."/>
            <person name="Faretra F."/>
        </authorList>
    </citation>
    <scope>NUCLEOTIDE SEQUENCE [LARGE SCALE GENOMIC DNA]</scope>
    <source>
        <strain evidence="1 2">Mlax316</strain>
    </source>
</reference>
<keyword evidence="2" id="KW-1185">Reference proteome</keyword>
<dbReference type="AlphaFoldDB" id="A0A5N6JVB5"/>
<evidence type="ECO:0000313" key="2">
    <source>
        <dbReference type="Proteomes" id="UP000326757"/>
    </source>
</evidence>
<gene>
    <name evidence="1" type="ORF">EYC80_008236</name>
</gene>
<dbReference type="Proteomes" id="UP000326757">
    <property type="component" value="Unassembled WGS sequence"/>
</dbReference>
<evidence type="ECO:0000313" key="1">
    <source>
        <dbReference type="EMBL" id="KAB8292526.1"/>
    </source>
</evidence>